<dbReference type="InterPro" id="IPR050090">
    <property type="entry name" value="Tyrosine_recombinase_XerCD"/>
</dbReference>
<evidence type="ECO:0000256" key="2">
    <source>
        <dbReference type="ARBA" id="ARBA00022908"/>
    </source>
</evidence>
<dbReference type="EMBL" id="JARJJS010000001">
    <property type="protein sequence ID" value="MDF4024649.1"/>
    <property type="molecule type" value="Genomic_DNA"/>
</dbReference>
<evidence type="ECO:0000313" key="8">
    <source>
        <dbReference type="Proteomes" id="UP001528850"/>
    </source>
</evidence>
<dbReference type="InterPro" id="IPR013762">
    <property type="entry name" value="Integrase-like_cat_sf"/>
</dbReference>
<keyword evidence="4" id="KW-0233">DNA recombination</keyword>
<comment type="similarity">
    <text evidence="1">Belongs to the 'phage' integrase family.</text>
</comment>
<dbReference type="SUPFAM" id="SSF56349">
    <property type="entry name" value="DNA breaking-rejoining enzymes"/>
    <property type="match status" value="1"/>
</dbReference>
<feature type="compositionally biased region" description="Pro residues" evidence="5">
    <location>
        <begin position="23"/>
        <end position="32"/>
    </location>
</feature>
<keyword evidence="3" id="KW-0238">DNA-binding</keyword>
<evidence type="ECO:0000256" key="4">
    <source>
        <dbReference type="ARBA" id="ARBA00023172"/>
    </source>
</evidence>
<sequence>MSNNARSNTLRARLSAPRTPLRSMPPVPPSPPAHADDIIRNLDAAPAPSPRIRHYGEDENGHRVMTRTAKPIHQVRATLRRKATEEAIMTMADHELAQVSIEPEADTTLSPAARHVMAIANIRRKTPRPPVPVDIAPRPTVDEVARLAKSHHATHWSATAQSKWHYPQAHYPQSPHAGAFVIQSDVTLSDRYPVYVDYLRQKQTSRGCTIGGLWTLRLLTELVGDKRLCELGPADMDVFLQAIRVWPLHASKRREYRLMRAPAIVRKAVRLNDKPIDISTQQRHIDLLRTFFRWLEARHEVVPGLLKGVRLFSSTDDRGQRRFPFSPVELKCLFDPRHDATFTKPHQYWARFLAYYQGLRVNELSQLYVDDIVNLDGTWCIDVTRDRPGQRLKNAYSRRTLPVHPELLANGFLDFVEQARRWGRVTLFPGLVWGENGPGDAVSDWFNRNFRRKTCGITGKGKVFHSFRHNFATVGERSGLSDARIAIMLGHSSGDSVLRKHYVLKLSVDETKESMARMTFMPLTHAPYVPEQYETAFESAAKDEERFTRIEQVYGLAA</sequence>
<organism evidence="7 8">
    <name type="scientific">Luteibacter sahnii</name>
    <dbReference type="NCBI Taxonomy" id="3021977"/>
    <lineage>
        <taxon>Bacteria</taxon>
        <taxon>Pseudomonadati</taxon>
        <taxon>Pseudomonadota</taxon>
        <taxon>Gammaproteobacteria</taxon>
        <taxon>Lysobacterales</taxon>
        <taxon>Rhodanobacteraceae</taxon>
        <taxon>Luteibacter</taxon>
    </lineage>
</organism>
<feature type="compositionally biased region" description="Polar residues" evidence="5">
    <location>
        <begin position="1"/>
        <end position="10"/>
    </location>
</feature>
<dbReference type="Proteomes" id="UP001528850">
    <property type="component" value="Unassembled WGS sequence"/>
</dbReference>
<evidence type="ECO:0000256" key="5">
    <source>
        <dbReference type="SAM" id="MobiDB-lite"/>
    </source>
</evidence>
<evidence type="ECO:0000256" key="3">
    <source>
        <dbReference type="ARBA" id="ARBA00023125"/>
    </source>
</evidence>
<dbReference type="Pfam" id="PF00589">
    <property type="entry name" value="Phage_integrase"/>
    <property type="match status" value="1"/>
</dbReference>
<accession>A0ABT6B954</accession>
<gene>
    <name evidence="7" type="ORF">P3W24_06720</name>
</gene>
<reference evidence="7 8" key="1">
    <citation type="journal article" date="2024" name="Curr. Microbiol.">
        <title>Luteibacter sahnii sp. nov., A Novel Yellow-Colored Xanthomonadin Pigment Producing Probiotic Bacterium from Healthy Rice Seed Microbiome.</title>
        <authorList>
            <person name="Jaiswal G."/>
            <person name="Rana R."/>
            <person name="Nayak P.K."/>
            <person name="Chouhan R."/>
            <person name="Gandhi S.G."/>
            <person name="Patel H.K."/>
            <person name="Patil P.B."/>
        </authorList>
    </citation>
    <scope>NUCLEOTIDE SEQUENCE [LARGE SCALE GENOMIC DNA]</scope>
    <source>
        <strain evidence="7 8">PPL201</strain>
    </source>
</reference>
<keyword evidence="8" id="KW-1185">Reference proteome</keyword>
<name>A0ABT6B954_9GAMM</name>
<comment type="caution">
    <text evidence="7">The sequence shown here is derived from an EMBL/GenBank/DDBJ whole genome shotgun (WGS) entry which is preliminary data.</text>
</comment>
<evidence type="ECO:0000259" key="6">
    <source>
        <dbReference type="PROSITE" id="PS51898"/>
    </source>
</evidence>
<evidence type="ECO:0000256" key="1">
    <source>
        <dbReference type="ARBA" id="ARBA00008857"/>
    </source>
</evidence>
<dbReference type="InterPro" id="IPR011010">
    <property type="entry name" value="DNA_brk_join_enz"/>
</dbReference>
<dbReference type="Gene3D" id="1.10.443.10">
    <property type="entry name" value="Intergrase catalytic core"/>
    <property type="match status" value="1"/>
</dbReference>
<evidence type="ECO:0000313" key="7">
    <source>
        <dbReference type="EMBL" id="MDF4024649.1"/>
    </source>
</evidence>
<protein>
    <submittedName>
        <fullName evidence="7">Site-specific integrase</fullName>
    </submittedName>
</protein>
<keyword evidence="2" id="KW-0229">DNA integration</keyword>
<dbReference type="InterPro" id="IPR002104">
    <property type="entry name" value="Integrase_catalytic"/>
</dbReference>
<dbReference type="PROSITE" id="PS51898">
    <property type="entry name" value="TYR_RECOMBINASE"/>
    <property type="match status" value="1"/>
</dbReference>
<feature type="domain" description="Tyr recombinase" evidence="6">
    <location>
        <begin position="320"/>
        <end position="516"/>
    </location>
</feature>
<dbReference type="PANTHER" id="PTHR30349:SF41">
    <property type="entry name" value="INTEGRASE_RECOMBINASE PROTEIN MJ0367-RELATED"/>
    <property type="match status" value="1"/>
</dbReference>
<feature type="region of interest" description="Disordered" evidence="5">
    <location>
        <begin position="1"/>
        <end position="34"/>
    </location>
</feature>
<dbReference type="CDD" id="cd01184">
    <property type="entry name" value="INT_C_like_1"/>
    <property type="match status" value="1"/>
</dbReference>
<dbReference type="PANTHER" id="PTHR30349">
    <property type="entry name" value="PHAGE INTEGRASE-RELATED"/>
    <property type="match status" value="1"/>
</dbReference>
<proteinExistence type="inferred from homology"/>